<dbReference type="Gene3D" id="1.10.530.10">
    <property type="match status" value="1"/>
</dbReference>
<feature type="compositionally biased region" description="Basic and acidic residues" evidence="2">
    <location>
        <begin position="29"/>
        <end position="43"/>
    </location>
</feature>
<dbReference type="SMART" id="SM01208">
    <property type="entry name" value="G5"/>
    <property type="match status" value="1"/>
</dbReference>
<dbReference type="InterPro" id="IPR011098">
    <property type="entry name" value="G5_dom"/>
</dbReference>
<evidence type="ECO:0000256" key="1">
    <source>
        <dbReference type="ARBA" id="ARBA00022729"/>
    </source>
</evidence>
<reference evidence="4 5" key="1">
    <citation type="submission" date="2023-03" db="EMBL/GenBank/DDBJ databases">
        <title>Complete genome of Arcanobacterium canis strain DSM 25104 isolated in 2010 from a canine otitis externa in Germany.</title>
        <authorList>
            <person name="Borowiak M."/>
            <person name="Kreitlow A."/>
            <person name="Malorny B."/>
            <person name="Laemmler C."/>
            <person name="Prenger-Berninghoff E."/>
            <person name="Ploetz M."/>
            <person name="Abdulmawjood A."/>
        </authorList>
    </citation>
    <scope>NUCLEOTIDE SEQUENCE [LARGE SCALE GENOMIC DNA]</scope>
    <source>
        <strain evidence="4 5">DSM 25104</strain>
    </source>
</reference>
<dbReference type="RefSeq" id="WP_278013044.1">
    <property type="nucleotide sequence ID" value="NZ_CP121208.1"/>
</dbReference>
<keyword evidence="1" id="KW-0732">Signal</keyword>
<keyword evidence="5" id="KW-1185">Reference proteome</keyword>
<accession>A0ABY8FYP7</accession>
<dbReference type="SUPFAM" id="SSF53955">
    <property type="entry name" value="Lysozyme-like"/>
    <property type="match status" value="1"/>
</dbReference>
<evidence type="ECO:0000259" key="3">
    <source>
        <dbReference type="PROSITE" id="PS51109"/>
    </source>
</evidence>
<dbReference type="Gene3D" id="2.20.230.10">
    <property type="entry name" value="Resuscitation-promoting factor rpfb"/>
    <property type="match status" value="1"/>
</dbReference>
<protein>
    <submittedName>
        <fullName evidence="4">G5 domain-containing protein</fullName>
    </submittedName>
</protein>
<gene>
    <name evidence="4" type="ORF">P7079_01320</name>
</gene>
<feature type="compositionally biased region" description="Basic and acidic residues" evidence="2">
    <location>
        <begin position="259"/>
        <end position="282"/>
    </location>
</feature>
<feature type="region of interest" description="Disordered" evidence="2">
    <location>
        <begin position="1"/>
        <end position="118"/>
    </location>
</feature>
<proteinExistence type="predicted"/>
<dbReference type="PROSITE" id="PS51109">
    <property type="entry name" value="G5"/>
    <property type="match status" value="1"/>
</dbReference>
<feature type="compositionally biased region" description="Low complexity" evidence="2">
    <location>
        <begin position="44"/>
        <end position="70"/>
    </location>
</feature>
<feature type="region of interest" description="Disordered" evidence="2">
    <location>
        <begin position="259"/>
        <end position="285"/>
    </location>
</feature>
<evidence type="ECO:0000313" key="5">
    <source>
        <dbReference type="Proteomes" id="UP001215216"/>
    </source>
</evidence>
<dbReference type="Pfam" id="PF07501">
    <property type="entry name" value="G5"/>
    <property type="match status" value="1"/>
</dbReference>
<dbReference type="Proteomes" id="UP001215216">
    <property type="component" value="Chromosome"/>
</dbReference>
<sequence length="442" mass="46462">MATENSVEALFGDHALEEPIRPGTRRARRAAERQAECHAREAEALAGELLMPQNNQAEQAAQAGQSQSPACVDEPAGVIPADDADESAASELDGSASPDTEEIPAVTDAQSAEAAESEMSDVAPARRFVLWRRATAAGIVLASVATVSSFVLSNTDSHFQAQAAAKGSRAVLVRATSTSVSDASADVSFTARIGGKDVAVRARAGQTYGEALAAAKLGVDADDEVSVGLGTAVKDGATITVVKVDVRTESRPYNEKFTTTRKETADLPKGETKTETEGKDGQGSRTYRVTFRDGEKVGEDILFTSSTQKRIDEVVLVGTGNKEEIAAKEAKSAGIVAGPPASPGSARAIAQSMLASYGWGPEQFAYLDYLWQRESNWRYDVANPSSGAYGIPQALPGSKMASAGADWRTNPATQIKWGLGYIKARYGSPAGAVAHSRATGWY</sequence>
<name>A0ABY8FYP7_9ACTO</name>
<dbReference type="InterPro" id="IPR023346">
    <property type="entry name" value="Lysozyme-like_dom_sf"/>
</dbReference>
<evidence type="ECO:0000256" key="2">
    <source>
        <dbReference type="SAM" id="MobiDB-lite"/>
    </source>
</evidence>
<dbReference type="EMBL" id="CP121208">
    <property type="protein sequence ID" value="WFM83649.1"/>
    <property type="molecule type" value="Genomic_DNA"/>
</dbReference>
<feature type="domain" description="G5" evidence="3">
    <location>
        <begin position="241"/>
        <end position="321"/>
    </location>
</feature>
<organism evidence="4 5">
    <name type="scientific">Arcanobacterium canis</name>
    <dbReference type="NCBI Taxonomy" id="999183"/>
    <lineage>
        <taxon>Bacteria</taxon>
        <taxon>Bacillati</taxon>
        <taxon>Actinomycetota</taxon>
        <taxon>Actinomycetes</taxon>
        <taxon>Actinomycetales</taxon>
        <taxon>Actinomycetaceae</taxon>
        <taxon>Arcanobacterium</taxon>
    </lineage>
</organism>
<evidence type="ECO:0000313" key="4">
    <source>
        <dbReference type="EMBL" id="WFM83649.1"/>
    </source>
</evidence>